<dbReference type="Gene3D" id="1.20.1740.10">
    <property type="entry name" value="Amino acid/polyamine transporter I"/>
    <property type="match status" value="2"/>
</dbReference>
<keyword evidence="2 5" id="KW-0812">Transmembrane</keyword>
<evidence type="ECO:0000256" key="3">
    <source>
        <dbReference type="ARBA" id="ARBA00022989"/>
    </source>
</evidence>
<evidence type="ECO:0000256" key="5">
    <source>
        <dbReference type="SAM" id="Phobius"/>
    </source>
</evidence>
<dbReference type="GO" id="GO:0055064">
    <property type="term" value="P:chloride ion homeostasis"/>
    <property type="evidence" value="ECO:0007669"/>
    <property type="project" value="TreeGrafter"/>
</dbReference>
<dbReference type="InterPro" id="IPR004842">
    <property type="entry name" value="SLC12A_fam"/>
</dbReference>
<feature type="transmembrane region" description="Helical" evidence="5">
    <location>
        <begin position="242"/>
        <end position="266"/>
    </location>
</feature>
<dbReference type="Proteomes" id="UP000887577">
    <property type="component" value="Unplaced"/>
</dbReference>
<name>A0A914YYL3_9BILA</name>
<dbReference type="WBParaSite" id="PSU_v2.g4726.t1">
    <property type="protein sequence ID" value="PSU_v2.g4726.t1"/>
    <property type="gene ID" value="PSU_v2.g4726"/>
</dbReference>
<evidence type="ECO:0000256" key="1">
    <source>
        <dbReference type="ARBA" id="ARBA00004141"/>
    </source>
</evidence>
<feature type="transmembrane region" description="Helical" evidence="5">
    <location>
        <begin position="93"/>
        <end position="111"/>
    </location>
</feature>
<evidence type="ECO:0000259" key="6">
    <source>
        <dbReference type="Pfam" id="PF00324"/>
    </source>
</evidence>
<organism evidence="7 8">
    <name type="scientific">Panagrolaimus superbus</name>
    <dbReference type="NCBI Taxonomy" id="310955"/>
    <lineage>
        <taxon>Eukaryota</taxon>
        <taxon>Metazoa</taxon>
        <taxon>Ecdysozoa</taxon>
        <taxon>Nematoda</taxon>
        <taxon>Chromadorea</taxon>
        <taxon>Rhabditida</taxon>
        <taxon>Tylenchina</taxon>
        <taxon>Panagrolaimomorpha</taxon>
        <taxon>Panagrolaimoidea</taxon>
        <taxon>Panagrolaimidae</taxon>
        <taxon>Panagrolaimus</taxon>
    </lineage>
</organism>
<dbReference type="GO" id="GO:0055078">
    <property type="term" value="P:sodium ion homeostasis"/>
    <property type="evidence" value="ECO:0007669"/>
    <property type="project" value="TreeGrafter"/>
</dbReference>
<keyword evidence="7" id="KW-1185">Reference proteome</keyword>
<keyword evidence="3 5" id="KW-1133">Transmembrane helix</keyword>
<dbReference type="PANTHER" id="PTHR11827:SF103">
    <property type="entry name" value="SODIUM CHLORIDE COTRANSPORTER 69, ISOFORM E"/>
    <property type="match status" value="1"/>
</dbReference>
<dbReference type="AlphaFoldDB" id="A0A914YYL3"/>
<dbReference type="GO" id="GO:1990573">
    <property type="term" value="P:potassium ion import across plasma membrane"/>
    <property type="evidence" value="ECO:0007669"/>
    <property type="project" value="TreeGrafter"/>
</dbReference>
<evidence type="ECO:0000256" key="4">
    <source>
        <dbReference type="ARBA" id="ARBA00023136"/>
    </source>
</evidence>
<reference evidence="8" key="1">
    <citation type="submission" date="2022-11" db="UniProtKB">
        <authorList>
            <consortium name="WormBaseParasite"/>
        </authorList>
    </citation>
    <scope>IDENTIFICATION</scope>
</reference>
<feature type="transmembrane region" description="Helical" evidence="5">
    <location>
        <begin position="27"/>
        <end position="49"/>
    </location>
</feature>
<dbReference type="GO" id="GO:0006884">
    <property type="term" value="P:cell volume homeostasis"/>
    <property type="evidence" value="ECO:0007669"/>
    <property type="project" value="TreeGrafter"/>
</dbReference>
<sequence>MSAICSNGLVKGGGAYYLISRSLGPQFGGAIGIIFSLANAVGVAMYVVGFAETIVQLLNSYVFAIYFPAATGIMAGANISGDLKNSSTAIPKGTILGIFLTTIVYLSIVWITGSTVVRDADGITFPNFLDNPTSISNDGSWISSIFSSAFGNGTQYYAKPTCAFDNNKTCEYGIMNDAQVFNLISLWSPLVIAGVLTSTLSSALLSLVAAPKIFQAVAQDKLFPYIETFSTGFRNSKQPQKAYILAFFISCLVVLVGNLNAIAPIISNFYLSTYTLINFACFDTSFVQSPGFRPSFRYYHQWVSLIGAILCVCIMFVISYMNALITFMFFGLLFFYMSKRKPDVNWGTSKQAHVYRNAFLYIQKLEKINEHVKNYRPQILVLSGNPASRPSLVDFGHSITKGQSLLICGHVIQVNFIFLIDYRLYKKF</sequence>
<feature type="transmembrane region" description="Helical" evidence="5">
    <location>
        <begin position="61"/>
        <end position="81"/>
    </location>
</feature>
<protein>
    <recommendedName>
        <fullName evidence="6">Amino acid permease/ SLC12A domain-containing protein</fullName>
    </recommendedName>
</protein>
<dbReference type="InterPro" id="IPR004841">
    <property type="entry name" value="AA-permease/SLC12A_dom"/>
</dbReference>
<feature type="domain" description="Amino acid permease/ SLC12A" evidence="6">
    <location>
        <begin position="1"/>
        <end position="58"/>
    </location>
</feature>
<evidence type="ECO:0000313" key="7">
    <source>
        <dbReference type="Proteomes" id="UP000887577"/>
    </source>
</evidence>
<dbReference type="PANTHER" id="PTHR11827">
    <property type="entry name" value="SOLUTE CARRIER FAMILY 12, CATION COTRANSPORTERS"/>
    <property type="match status" value="1"/>
</dbReference>
<dbReference type="GO" id="GO:0008511">
    <property type="term" value="F:sodium:potassium:chloride symporter activity"/>
    <property type="evidence" value="ECO:0007669"/>
    <property type="project" value="TreeGrafter"/>
</dbReference>
<proteinExistence type="predicted"/>
<accession>A0A914YYL3</accession>
<evidence type="ECO:0000313" key="8">
    <source>
        <dbReference type="WBParaSite" id="PSU_v2.g4726.t1"/>
    </source>
</evidence>
<feature type="transmembrane region" description="Helical" evidence="5">
    <location>
        <begin position="302"/>
        <end position="335"/>
    </location>
</feature>
<keyword evidence="4 5" id="KW-0472">Membrane</keyword>
<evidence type="ECO:0000256" key="2">
    <source>
        <dbReference type="ARBA" id="ARBA00022692"/>
    </source>
</evidence>
<dbReference type="GO" id="GO:0055075">
    <property type="term" value="P:potassium ion homeostasis"/>
    <property type="evidence" value="ECO:0007669"/>
    <property type="project" value="TreeGrafter"/>
</dbReference>
<feature type="domain" description="Amino acid permease/ SLC12A" evidence="6">
    <location>
        <begin position="61"/>
        <end position="380"/>
    </location>
</feature>
<comment type="subcellular location">
    <subcellularLocation>
        <location evidence="1">Membrane</location>
        <topology evidence="1">Multi-pass membrane protein</topology>
    </subcellularLocation>
</comment>
<dbReference type="Pfam" id="PF00324">
    <property type="entry name" value="AA_permease"/>
    <property type="match status" value="2"/>
</dbReference>
<dbReference type="GO" id="GO:0016020">
    <property type="term" value="C:membrane"/>
    <property type="evidence" value="ECO:0007669"/>
    <property type="project" value="UniProtKB-SubCell"/>
</dbReference>